<name>A0A267EYD4_9PLAT</name>
<sequence>MLASSSAYKNRLVRMKTVSSDCRKYRRSVLLSDSPFSIGEPQKSSSPYDSCQKAEKLRPLRTKDSTVVQPQAASPELWMRQPTSKKRRERRQRQLTADSSFQSFNNNSSSSSSNSRSPKPDYDAKQQNEQEPQAHSTTRSSASMLDLQTNNSRREGAVRPRVFQSVVSFSGTGGTSDLSQVHECLSEVSEPEVQNSNAESQLEEVSNENAVAKGANALVKQATSRQTEIIDTSKLIEEGKVEVQYEEPEDEPEEIEETDYALIDEYEKSFAYARRLRALLNMKFKVVDRSSIETNFLMVKAHEHPTQRVLDRWRNVDLGQPYDSQIRRKKLIDDFKQTCGQKKKPKKGEVRIPIYPDWIRFTFRFKKDASEKRWAEFCAYKQRMKKLAGGQGTVPKANDKYLPAYYDIWSTSITVFAKPETTVLNMVDPVFSKLGLDSRADFRFTLGCFEGDKRAGKAKIQGAPAVPEEVAMQSLCGDLYKRNCAEIFVNDNRIEMFKAFPSFYNSHAGAGDNMSKGSKEDKKGKKDKKGGKNQSNLASTNALSVTTDEVDSADNDGARRKEQILTARLSMVRQHLRRGTLGSSGLSGCSEGSDSQQHPQGGDTANTAEAVDTGAAFSSGAATTSSTSASSKKKKTTVVCDPRHEDNANKKQPPALTSRSPPELDDPLGDDDFDEVDFDSSPSATNQNLSIHDCDSSDESQATLEETMSPTGVEIEQN</sequence>
<feature type="compositionally biased region" description="Polar residues" evidence="1">
    <location>
        <begin position="129"/>
        <end position="145"/>
    </location>
</feature>
<gene>
    <name evidence="2" type="ORF">BOX15_Mlig031835g1</name>
</gene>
<comment type="caution">
    <text evidence="2">The sequence shown here is derived from an EMBL/GenBank/DDBJ whole genome shotgun (WGS) entry which is preliminary data.</text>
</comment>
<feature type="region of interest" description="Disordered" evidence="1">
    <location>
        <begin position="185"/>
        <end position="206"/>
    </location>
</feature>
<feature type="compositionally biased region" description="Low complexity" evidence="1">
    <location>
        <begin position="619"/>
        <end position="630"/>
    </location>
</feature>
<keyword evidence="3" id="KW-1185">Reference proteome</keyword>
<dbReference type="Proteomes" id="UP000215902">
    <property type="component" value="Unassembled WGS sequence"/>
</dbReference>
<feature type="compositionally biased region" description="Basic residues" evidence="1">
    <location>
        <begin position="83"/>
        <end position="93"/>
    </location>
</feature>
<accession>A0A267EYD4</accession>
<feature type="compositionally biased region" description="Acidic residues" evidence="1">
    <location>
        <begin position="663"/>
        <end position="678"/>
    </location>
</feature>
<reference evidence="2 3" key="1">
    <citation type="submission" date="2017-06" db="EMBL/GenBank/DDBJ databases">
        <title>A platform for efficient transgenesis in Macrostomum lignano, a flatworm model organism for stem cell research.</title>
        <authorList>
            <person name="Berezikov E."/>
        </authorList>
    </citation>
    <scope>NUCLEOTIDE SEQUENCE [LARGE SCALE GENOMIC DNA]</scope>
    <source>
        <strain evidence="2">DV1</strain>
        <tissue evidence="2">Whole organism</tissue>
    </source>
</reference>
<evidence type="ECO:0000256" key="1">
    <source>
        <dbReference type="SAM" id="MobiDB-lite"/>
    </source>
</evidence>
<dbReference type="EMBL" id="NIVC01001552">
    <property type="protein sequence ID" value="PAA66521.1"/>
    <property type="molecule type" value="Genomic_DNA"/>
</dbReference>
<organism evidence="2 3">
    <name type="scientific">Macrostomum lignano</name>
    <dbReference type="NCBI Taxonomy" id="282301"/>
    <lineage>
        <taxon>Eukaryota</taxon>
        <taxon>Metazoa</taxon>
        <taxon>Spiralia</taxon>
        <taxon>Lophotrochozoa</taxon>
        <taxon>Platyhelminthes</taxon>
        <taxon>Rhabditophora</taxon>
        <taxon>Macrostomorpha</taxon>
        <taxon>Macrostomida</taxon>
        <taxon>Macrostomidae</taxon>
        <taxon>Macrostomum</taxon>
    </lineage>
</organism>
<feature type="region of interest" description="Disordered" evidence="1">
    <location>
        <begin position="619"/>
        <end position="718"/>
    </location>
</feature>
<feature type="compositionally biased region" description="Basic and acidic residues" evidence="1">
    <location>
        <begin position="52"/>
        <end position="64"/>
    </location>
</feature>
<proteinExistence type="predicted"/>
<feature type="compositionally biased region" description="Polar residues" evidence="1">
    <location>
        <begin position="596"/>
        <end position="607"/>
    </location>
</feature>
<dbReference type="AlphaFoldDB" id="A0A267EYD4"/>
<feature type="compositionally biased region" description="Polar residues" evidence="1">
    <location>
        <begin position="699"/>
        <end position="718"/>
    </location>
</feature>
<feature type="compositionally biased region" description="Low complexity" evidence="1">
    <location>
        <begin position="580"/>
        <end position="595"/>
    </location>
</feature>
<feature type="compositionally biased region" description="Low complexity" evidence="1">
    <location>
        <begin position="99"/>
        <end position="117"/>
    </location>
</feature>
<feature type="region of interest" description="Disordered" evidence="1">
    <location>
        <begin position="580"/>
        <end position="607"/>
    </location>
</feature>
<protein>
    <submittedName>
        <fullName evidence="2">Uncharacterized protein</fullName>
    </submittedName>
</protein>
<evidence type="ECO:0000313" key="2">
    <source>
        <dbReference type="EMBL" id="PAA66521.1"/>
    </source>
</evidence>
<feature type="region of interest" description="Disordered" evidence="1">
    <location>
        <begin position="509"/>
        <end position="559"/>
    </location>
</feature>
<feature type="compositionally biased region" description="Basic and acidic residues" evidence="1">
    <location>
        <begin position="118"/>
        <end position="128"/>
    </location>
</feature>
<feature type="region of interest" description="Disordered" evidence="1">
    <location>
        <begin position="31"/>
        <end position="145"/>
    </location>
</feature>
<feature type="compositionally biased region" description="Polar residues" evidence="1">
    <location>
        <begin position="533"/>
        <end position="547"/>
    </location>
</feature>
<evidence type="ECO:0000313" key="3">
    <source>
        <dbReference type="Proteomes" id="UP000215902"/>
    </source>
</evidence>